<dbReference type="Proteomes" id="UP001143981">
    <property type="component" value="Unassembled WGS sequence"/>
</dbReference>
<keyword evidence="3" id="KW-1185">Reference proteome</keyword>
<dbReference type="OrthoDB" id="5573116at2759"/>
<sequence length="224" mass="23348">MEFSQRPAHAPLSGAHGFITAAVGAPPPPPSAHAHYAYPGQDSPQPVYSAAAAYAQPAQHQPSADSYAGVARRLPSVSELLVTPDSAAAIQQPAPYAVPCAQPSLVAQQQQQQHYMAGAYGQGAYPPTSTPKAYGVDVPGLRAPDHGPRDSEPASSVSSHSTLIDKHSPAAYHHTGAKQYHLPSPPAATVPAATAVAAQRDMYEDDVFVAANILMSLRTCKMPC</sequence>
<feature type="compositionally biased region" description="Polar residues" evidence="1">
    <location>
        <begin position="153"/>
        <end position="162"/>
    </location>
</feature>
<organism evidence="2 3">
    <name type="scientific">Coemansia biformis</name>
    <dbReference type="NCBI Taxonomy" id="1286918"/>
    <lineage>
        <taxon>Eukaryota</taxon>
        <taxon>Fungi</taxon>
        <taxon>Fungi incertae sedis</taxon>
        <taxon>Zoopagomycota</taxon>
        <taxon>Kickxellomycotina</taxon>
        <taxon>Kickxellomycetes</taxon>
        <taxon>Kickxellales</taxon>
        <taxon>Kickxellaceae</taxon>
        <taxon>Coemansia</taxon>
    </lineage>
</organism>
<evidence type="ECO:0000256" key="1">
    <source>
        <dbReference type="SAM" id="MobiDB-lite"/>
    </source>
</evidence>
<gene>
    <name evidence="2" type="ORF">LPJ61_006035</name>
</gene>
<dbReference type="AlphaFoldDB" id="A0A9W7XYU1"/>
<feature type="region of interest" description="Disordered" evidence="1">
    <location>
        <begin position="139"/>
        <end position="162"/>
    </location>
</feature>
<feature type="region of interest" description="Disordered" evidence="1">
    <location>
        <begin position="21"/>
        <end position="41"/>
    </location>
</feature>
<evidence type="ECO:0000313" key="2">
    <source>
        <dbReference type="EMBL" id="KAJ1721520.1"/>
    </source>
</evidence>
<dbReference type="EMBL" id="JANBOI010002487">
    <property type="protein sequence ID" value="KAJ1721520.1"/>
    <property type="molecule type" value="Genomic_DNA"/>
</dbReference>
<feature type="compositionally biased region" description="Low complexity" evidence="1">
    <location>
        <begin position="32"/>
        <end position="41"/>
    </location>
</feature>
<name>A0A9W7XYU1_9FUNG</name>
<accession>A0A9W7XYU1</accession>
<evidence type="ECO:0000313" key="3">
    <source>
        <dbReference type="Proteomes" id="UP001143981"/>
    </source>
</evidence>
<comment type="caution">
    <text evidence="2">The sequence shown here is derived from an EMBL/GenBank/DDBJ whole genome shotgun (WGS) entry which is preliminary data.</text>
</comment>
<reference evidence="2" key="1">
    <citation type="submission" date="2022-07" db="EMBL/GenBank/DDBJ databases">
        <title>Phylogenomic reconstructions and comparative analyses of Kickxellomycotina fungi.</title>
        <authorList>
            <person name="Reynolds N.K."/>
            <person name="Stajich J.E."/>
            <person name="Barry K."/>
            <person name="Grigoriev I.V."/>
            <person name="Crous P."/>
            <person name="Smith M.E."/>
        </authorList>
    </citation>
    <scope>NUCLEOTIDE SEQUENCE</scope>
    <source>
        <strain evidence="2">BCRC 34381</strain>
    </source>
</reference>
<protein>
    <submittedName>
        <fullName evidence="2">Uncharacterized protein</fullName>
    </submittedName>
</protein>
<feature type="compositionally biased region" description="Basic and acidic residues" evidence="1">
    <location>
        <begin position="143"/>
        <end position="152"/>
    </location>
</feature>
<proteinExistence type="predicted"/>